<organism evidence="6 7">
    <name type="scientific">Glutamicibacter arilaitensis (strain DSM 16368 / CIP 108037 / IAM 15318 / JCM 13566 / NCIMB 14258 / Re117)</name>
    <name type="common">Arthrobacter arilaitensis</name>
    <dbReference type="NCBI Taxonomy" id="861360"/>
    <lineage>
        <taxon>Bacteria</taxon>
        <taxon>Bacillati</taxon>
        <taxon>Actinomycetota</taxon>
        <taxon>Actinomycetes</taxon>
        <taxon>Micrococcales</taxon>
        <taxon>Micrococcaceae</taxon>
        <taxon>Glutamicibacter</taxon>
    </lineage>
</organism>
<dbReference type="InterPro" id="IPR018967">
    <property type="entry name" value="FeS-contain_CDGSH-typ"/>
</dbReference>
<keyword evidence="1" id="KW-0001">2Fe-2S</keyword>
<proteinExistence type="predicted"/>
<dbReference type="RefSeq" id="WP_013350497.1">
    <property type="nucleotide sequence ID" value="NC_014550.1"/>
</dbReference>
<dbReference type="GeneID" id="303187041"/>
<keyword evidence="7" id="KW-1185">Reference proteome</keyword>
<keyword evidence="3" id="KW-0408">Iron</keyword>
<dbReference type="InterPro" id="IPR042216">
    <property type="entry name" value="MitoNEET_CISD"/>
</dbReference>
<dbReference type="Pfam" id="PF09360">
    <property type="entry name" value="zf-CDGSH"/>
    <property type="match status" value="1"/>
</dbReference>
<accession>A0ABM9Q193</accession>
<evidence type="ECO:0000256" key="3">
    <source>
        <dbReference type="ARBA" id="ARBA00023004"/>
    </source>
</evidence>
<evidence type="ECO:0000256" key="4">
    <source>
        <dbReference type="ARBA" id="ARBA00023014"/>
    </source>
</evidence>
<evidence type="ECO:0000313" key="7">
    <source>
        <dbReference type="Proteomes" id="UP000006878"/>
    </source>
</evidence>
<evidence type="ECO:0000313" key="6">
    <source>
        <dbReference type="EMBL" id="CBT77398.1"/>
    </source>
</evidence>
<keyword evidence="4" id="KW-0411">Iron-sulfur</keyword>
<dbReference type="SMART" id="SM00704">
    <property type="entry name" value="ZnF_CDGSH"/>
    <property type="match status" value="1"/>
</dbReference>
<sequence length="87" mass="8962">MIDGHSASGAAMITVCPQGPLLLRGDFEIVDAEGQSIDARQGPVALCRCGGSAIKPFSDGTHKLMKFERPKQGTGSCPTARASGSCL</sequence>
<keyword evidence="2" id="KW-0479">Metal-binding</keyword>
<dbReference type="Proteomes" id="UP000006878">
    <property type="component" value="Chromosome"/>
</dbReference>
<reference evidence="7" key="1">
    <citation type="journal article" date="2010" name="PLoS ONE">
        <title>The Arthrobacter arilaitensis Re117 genome sequence reveals its genetic adaptation to the surface of cheese.</title>
        <authorList>
            <person name="Monnet C."/>
            <person name="Loux V."/>
            <person name="Gibrat J.F."/>
            <person name="Spinnler E."/>
            <person name="Barbe V."/>
            <person name="Vacherie B."/>
            <person name="Gavory F."/>
            <person name="Gourbeyre E."/>
            <person name="Siguier P."/>
            <person name="Chandler M."/>
            <person name="Elleuch R."/>
            <person name="Irlinger F."/>
            <person name="Vallaeys T."/>
        </authorList>
    </citation>
    <scope>NUCLEOTIDE SEQUENCE</scope>
    <source>
        <strain evidence="7">DSM 16368 / CIP 108037 / IAM 15318 / JCM 13566 / Re117</strain>
    </source>
</reference>
<reference evidence="7" key="2">
    <citation type="submission" date="2010-07" db="EMBL/GenBank/DDBJ databases">
        <title>Complete genome sequence of Arthrobacter arilaitensis (strain DSM 16368 / CIP 108037 / JCM 13566 / Re117).</title>
        <authorList>
            <person name="Genoscope."/>
        </authorList>
    </citation>
    <scope>NUCLEOTIDE SEQUENCE [LARGE SCALE GENOMIC DNA]</scope>
    <source>
        <strain evidence="7">DSM 16368 / CIP 108037 / IAM 15318 / JCM 13566 / Re117</strain>
    </source>
</reference>
<evidence type="ECO:0000259" key="5">
    <source>
        <dbReference type="SMART" id="SM00704"/>
    </source>
</evidence>
<evidence type="ECO:0000256" key="1">
    <source>
        <dbReference type="ARBA" id="ARBA00022714"/>
    </source>
</evidence>
<dbReference type="EMBL" id="FQ311875">
    <property type="protein sequence ID" value="CBT77398.1"/>
    <property type="molecule type" value="Genomic_DNA"/>
</dbReference>
<dbReference type="Gene3D" id="3.40.5.90">
    <property type="entry name" value="CDGSH iron-sulfur domain, mitoNEET-type"/>
    <property type="match status" value="1"/>
</dbReference>
<feature type="domain" description="Iron-binding zinc finger CDGSH type" evidence="5">
    <location>
        <begin position="35"/>
        <end position="68"/>
    </location>
</feature>
<evidence type="ECO:0000256" key="2">
    <source>
        <dbReference type="ARBA" id="ARBA00022723"/>
    </source>
</evidence>
<protein>
    <submittedName>
        <fullName evidence="6">Zinc finger domain-containing protein</fullName>
    </submittedName>
</protein>
<gene>
    <name evidence="6" type="ordered locus">AARI_31990</name>
</gene>
<name>A0ABM9Q193_GLUAR</name>